<reference evidence="5" key="2">
    <citation type="submission" date="2015-08" db="EMBL/GenBank/DDBJ databases">
        <title>Draft Genome Sequence of a Heterotrophic Facultative Anaerobic Bacterium Ardenticatena maritima Strain 110S.</title>
        <authorList>
            <person name="Kawaichi S."/>
            <person name="Yoshida T."/>
            <person name="Sako Y."/>
            <person name="Nakamura R."/>
        </authorList>
    </citation>
    <scope>NUCLEOTIDE SEQUENCE [LARGE SCALE GENOMIC DNA]</scope>
    <source>
        <strain evidence="5">110S</strain>
    </source>
</reference>
<dbReference type="Proteomes" id="UP000037784">
    <property type="component" value="Unassembled WGS sequence"/>
</dbReference>
<evidence type="ECO:0000256" key="1">
    <source>
        <dbReference type="ARBA" id="ARBA00022839"/>
    </source>
</evidence>
<dbReference type="AlphaFoldDB" id="A0A0M8K9R5"/>
<dbReference type="GO" id="GO:0006355">
    <property type="term" value="P:regulation of DNA-templated transcription"/>
    <property type="evidence" value="ECO:0007669"/>
    <property type="project" value="InterPro"/>
</dbReference>
<feature type="domain" description="PAS" evidence="2">
    <location>
        <begin position="88"/>
        <end position="152"/>
    </location>
</feature>
<dbReference type="InterPro" id="IPR000014">
    <property type="entry name" value="PAS"/>
</dbReference>
<evidence type="ECO:0000313" key="5">
    <source>
        <dbReference type="Proteomes" id="UP000037784"/>
    </source>
</evidence>
<evidence type="ECO:0000313" key="4">
    <source>
        <dbReference type="EMBL" id="GAP63761.1"/>
    </source>
</evidence>
<dbReference type="SMART" id="SM00479">
    <property type="entry name" value="EXOIII"/>
    <property type="match status" value="1"/>
</dbReference>
<dbReference type="STRING" id="872965.SE16_01380"/>
<dbReference type="NCBIfam" id="TIGR00573">
    <property type="entry name" value="dnaq"/>
    <property type="match status" value="1"/>
</dbReference>
<dbReference type="Pfam" id="PF00989">
    <property type="entry name" value="PAS"/>
    <property type="match status" value="1"/>
</dbReference>
<dbReference type="GO" id="GO:0008408">
    <property type="term" value="F:3'-5' exonuclease activity"/>
    <property type="evidence" value="ECO:0007669"/>
    <property type="project" value="TreeGrafter"/>
</dbReference>
<keyword evidence="1" id="KW-0269">Exonuclease</keyword>
<dbReference type="Gene3D" id="3.30.420.10">
    <property type="entry name" value="Ribonuclease H-like superfamily/Ribonuclease H"/>
    <property type="match status" value="1"/>
</dbReference>
<dbReference type="InterPro" id="IPR013520">
    <property type="entry name" value="Ribonucl_H"/>
</dbReference>
<dbReference type="InterPro" id="IPR006054">
    <property type="entry name" value="DnaQ"/>
</dbReference>
<dbReference type="GO" id="GO:0045004">
    <property type="term" value="P:DNA replication proofreading"/>
    <property type="evidence" value="ECO:0007669"/>
    <property type="project" value="TreeGrafter"/>
</dbReference>
<dbReference type="EMBL" id="BBZA01000189">
    <property type="protein sequence ID" value="GAP63761.1"/>
    <property type="molecule type" value="Genomic_DNA"/>
</dbReference>
<dbReference type="GO" id="GO:0005829">
    <property type="term" value="C:cytosol"/>
    <property type="evidence" value="ECO:0007669"/>
    <property type="project" value="TreeGrafter"/>
</dbReference>
<evidence type="ECO:0000259" key="2">
    <source>
        <dbReference type="SMART" id="SM00091"/>
    </source>
</evidence>
<dbReference type="SMART" id="SM00091">
    <property type="entry name" value="PAS"/>
    <property type="match status" value="1"/>
</dbReference>
<proteinExistence type="predicted"/>
<accession>A0A0M8K9R5</accession>
<organism evidence="4 5">
    <name type="scientific">Ardenticatena maritima</name>
    <dbReference type="NCBI Taxonomy" id="872965"/>
    <lineage>
        <taxon>Bacteria</taxon>
        <taxon>Bacillati</taxon>
        <taxon>Chloroflexota</taxon>
        <taxon>Ardenticatenia</taxon>
        <taxon>Ardenticatenales</taxon>
        <taxon>Ardenticatenaceae</taxon>
        <taxon>Ardenticatena</taxon>
    </lineage>
</organism>
<dbReference type="FunFam" id="3.30.420.10:FF:000045">
    <property type="entry name" value="3'-5' exonuclease DinG"/>
    <property type="match status" value="1"/>
</dbReference>
<keyword evidence="5" id="KW-1185">Reference proteome</keyword>
<dbReference type="NCBIfam" id="TIGR00229">
    <property type="entry name" value="sensory_box"/>
    <property type="match status" value="1"/>
</dbReference>
<dbReference type="GO" id="GO:0003887">
    <property type="term" value="F:DNA-directed DNA polymerase activity"/>
    <property type="evidence" value="ECO:0007669"/>
    <property type="project" value="InterPro"/>
</dbReference>
<sequence length="628" mass="69567">MGLVLLVVVGAVWRRLRETSRLARRLASDVQTITTVNTAHRLKTEPLPDGFDALAHAVNALANRYDRLLSTQHLAIEHARRQFADEHARLVALLHNLAEGVLICTPDGRIALYNQHAETLLGQRIALGRSLFDSLDRSTLAPILEAMRNAPASHARTLVVRTHAGRFVRVRIAPALDADEHVRGFVLALEDITHQVEASSRRDQLVQTLSEAVRRRIAAIRAAIETLREFPAVDASLREELEAVIAEEATRLSAELDETLREYADVLRARWRLDDIPLSDFLNVLAQRLNAPLDETPPPAVWVRTETHALVQALAALQAHLGRPRHLAATSDGDFVRLVIHFPTTPPETGRLRRIFQTSSPTTPALADVIAYHGGEIWAQRTTDGLDVVVLLPRATLPTPTPTEARVAPRPEYYDFDVLFRTATPPPDVNAAPLRTLAYTVFDTETTGLDPLGDEIVAIGAVRIVNMHLLENETFDELVRPRRPIPPSATRVHGIRPEDVADAPPVEAVVRRFHAFVGDDVLVAHNAAFDMRFLRTAEQAADVRFNHPVLDTLLLSALVHPEHDDHSLEAIAARLGVPVVRRHTALGDALTTAHIFLKLIPLLEAQGLRTLGEVRAAAEQTYLARIRY</sequence>
<dbReference type="InParanoid" id="A0A0M8K9R5"/>
<protein>
    <recommendedName>
        <fullName evidence="6">DNA-directed DNA polymerase</fullName>
    </recommendedName>
</protein>
<dbReference type="Pfam" id="PF00929">
    <property type="entry name" value="RNase_T"/>
    <property type="match status" value="1"/>
</dbReference>
<dbReference type="PANTHER" id="PTHR30231:SF41">
    <property type="entry name" value="DNA POLYMERASE III SUBUNIT EPSILON"/>
    <property type="match status" value="1"/>
</dbReference>
<dbReference type="InterPro" id="IPR013767">
    <property type="entry name" value="PAS_fold"/>
</dbReference>
<gene>
    <name evidence="4" type="ORF">ARMA_2184</name>
</gene>
<keyword evidence="1" id="KW-0378">Hydrolase</keyword>
<evidence type="ECO:0008006" key="6">
    <source>
        <dbReference type="Google" id="ProtNLM"/>
    </source>
</evidence>
<dbReference type="InterPro" id="IPR012337">
    <property type="entry name" value="RNaseH-like_sf"/>
</dbReference>
<keyword evidence="1" id="KW-0540">Nuclease</keyword>
<feature type="domain" description="Exonuclease" evidence="3">
    <location>
        <begin position="438"/>
        <end position="605"/>
    </location>
</feature>
<evidence type="ECO:0000259" key="3">
    <source>
        <dbReference type="SMART" id="SM00479"/>
    </source>
</evidence>
<dbReference type="CDD" id="cd06127">
    <property type="entry name" value="DEDDh"/>
    <property type="match status" value="1"/>
</dbReference>
<dbReference type="SUPFAM" id="SSF55785">
    <property type="entry name" value="PYP-like sensor domain (PAS domain)"/>
    <property type="match status" value="1"/>
</dbReference>
<dbReference type="SUPFAM" id="SSF53098">
    <property type="entry name" value="Ribonuclease H-like"/>
    <property type="match status" value="1"/>
</dbReference>
<dbReference type="InterPro" id="IPR036397">
    <property type="entry name" value="RNaseH_sf"/>
</dbReference>
<dbReference type="Gene3D" id="3.30.450.20">
    <property type="entry name" value="PAS domain"/>
    <property type="match status" value="1"/>
</dbReference>
<dbReference type="InterPro" id="IPR035965">
    <property type="entry name" value="PAS-like_dom_sf"/>
</dbReference>
<dbReference type="GO" id="GO:0003677">
    <property type="term" value="F:DNA binding"/>
    <property type="evidence" value="ECO:0007669"/>
    <property type="project" value="InterPro"/>
</dbReference>
<reference evidence="4 5" key="1">
    <citation type="journal article" date="2015" name="Genome Announc.">
        <title>Draft Genome Sequence of a Heterotrophic Facultative Anaerobic Thermophilic Bacterium, Ardenticatena maritima Strain 110ST.</title>
        <authorList>
            <person name="Kawaichi S."/>
            <person name="Yoshida T."/>
            <person name="Sako Y."/>
            <person name="Nakamura R."/>
        </authorList>
    </citation>
    <scope>NUCLEOTIDE SEQUENCE [LARGE SCALE GENOMIC DNA]</scope>
    <source>
        <strain evidence="4 5">110S</strain>
    </source>
</reference>
<dbReference type="PANTHER" id="PTHR30231">
    <property type="entry name" value="DNA POLYMERASE III SUBUNIT EPSILON"/>
    <property type="match status" value="1"/>
</dbReference>
<comment type="caution">
    <text evidence="4">The sequence shown here is derived from an EMBL/GenBank/DDBJ whole genome shotgun (WGS) entry which is preliminary data.</text>
</comment>
<name>A0A0M8K9R5_9CHLR</name>
<dbReference type="CDD" id="cd00130">
    <property type="entry name" value="PAS"/>
    <property type="match status" value="1"/>
</dbReference>